<organism evidence="2 3">
    <name type="scientific">Saccoglossus kowalevskii</name>
    <name type="common">Acorn worm</name>
    <dbReference type="NCBI Taxonomy" id="10224"/>
    <lineage>
        <taxon>Eukaryota</taxon>
        <taxon>Metazoa</taxon>
        <taxon>Hemichordata</taxon>
        <taxon>Enteropneusta</taxon>
        <taxon>Harrimaniidae</taxon>
        <taxon>Saccoglossus</taxon>
    </lineage>
</organism>
<dbReference type="InterPro" id="IPR035897">
    <property type="entry name" value="Toll_tir_struct_dom_sf"/>
</dbReference>
<feature type="region of interest" description="Disordered" evidence="1">
    <location>
        <begin position="433"/>
        <end position="468"/>
    </location>
</feature>
<dbReference type="RefSeq" id="XP_006813739.1">
    <property type="nucleotide sequence ID" value="XM_006813676.1"/>
</dbReference>
<keyword evidence="2" id="KW-1185">Reference proteome</keyword>
<proteinExistence type="predicted"/>
<accession>A0ABM0M148</accession>
<evidence type="ECO:0000313" key="3">
    <source>
        <dbReference type="RefSeq" id="XP_006813739.1"/>
    </source>
</evidence>
<dbReference type="Gene3D" id="3.40.50.10140">
    <property type="entry name" value="Toll/interleukin-1 receptor homology (TIR) domain"/>
    <property type="match status" value="1"/>
</dbReference>
<reference evidence="3" key="1">
    <citation type="submission" date="2025-08" db="UniProtKB">
        <authorList>
            <consortium name="RefSeq"/>
        </authorList>
    </citation>
    <scope>IDENTIFICATION</scope>
    <source>
        <tissue evidence="3">Testes</tissue>
    </source>
</reference>
<sequence length="490" mass="55730">MKVWTVFKPHAIQKIQVACVQLIDSLSKLISLLPQNRSHVSQRLKFEYDVFLSYSHKNSNKASLLLNGLLEVDSSLKIFFDTEELKTVCDLKKDKNLLDNEHQLIPVCIDDITEPPLEFTKVPMLDYRNMKTQEDVQDLCHQVVAMLQHPDTMKTELLKKQSVIDMSLTDIDLLADDYQQLDFSRKYGSTSKASLRQTALSCKMLTTTENEDDGDKQKCDIAISFAVADMKYARYLTTLLKQNAPQLIVNDTMSSDHTQISVLETANKVVCLLTANYIESPSQCEEFHIALFRHRANPASPVLFPIQISALPKKPTYFHLVPYELNCTSPLWKKIIVEMGLTETLEEFRKNVGRTLAERVTKEEAMALYKGTEAILLTMKAESEKSASSHLTQSIILHNIHYMRFMIMKMKNSEYTEDVQQYLYKLSVTEGEPNAATKQKQPGVKTKTKNISPKKDKTTSSGKVTSKVKDNQEDVTIETVSRQSHACCII</sequence>
<protein>
    <submittedName>
        <fullName evidence="3">Uncharacterized protein LOC100371202</fullName>
    </submittedName>
</protein>
<name>A0ABM0M148_SACKO</name>
<gene>
    <name evidence="3" type="primary">LOC100371202</name>
</gene>
<evidence type="ECO:0000256" key="1">
    <source>
        <dbReference type="SAM" id="MobiDB-lite"/>
    </source>
</evidence>
<dbReference type="SUPFAM" id="SSF52200">
    <property type="entry name" value="Toll/Interleukin receptor TIR domain"/>
    <property type="match status" value="2"/>
</dbReference>
<evidence type="ECO:0000313" key="2">
    <source>
        <dbReference type="Proteomes" id="UP000694865"/>
    </source>
</evidence>
<dbReference type="Proteomes" id="UP000694865">
    <property type="component" value="Unplaced"/>
</dbReference>
<dbReference type="GeneID" id="100371202"/>